<sequence length="92" mass="10436">MDDYLLTFETDEEGEQVFVHGDPAGLEYFAKRLLEIAGKAKAGDFPHEHYFTNEWGGNELSSEQQSEKGRLINHVKVYGWPTVDGGRPYSKT</sequence>
<dbReference type="EMBL" id="QPJI01000023">
    <property type="protein sequence ID" value="RCW62646.1"/>
    <property type="molecule type" value="Genomic_DNA"/>
</dbReference>
<reference evidence="1 2" key="1">
    <citation type="submission" date="2018-07" db="EMBL/GenBank/DDBJ databases">
        <title>Freshwater and sediment microbial communities from various areas in North America, analyzing microbe dynamics in response to fracking.</title>
        <authorList>
            <person name="Lamendella R."/>
        </authorList>
    </citation>
    <scope>NUCLEOTIDE SEQUENCE [LARGE SCALE GENOMIC DNA]</scope>
    <source>
        <strain evidence="1 2">105B</strain>
    </source>
</reference>
<organism evidence="1 2">
    <name type="scientific">Marinobacter nauticus</name>
    <name type="common">Marinobacter hydrocarbonoclasticus</name>
    <name type="synonym">Marinobacter aquaeolei</name>
    <dbReference type="NCBI Taxonomy" id="2743"/>
    <lineage>
        <taxon>Bacteria</taxon>
        <taxon>Pseudomonadati</taxon>
        <taxon>Pseudomonadota</taxon>
        <taxon>Gammaproteobacteria</taxon>
        <taxon>Pseudomonadales</taxon>
        <taxon>Marinobacteraceae</taxon>
        <taxon>Marinobacter</taxon>
    </lineage>
</organism>
<evidence type="ECO:0000313" key="1">
    <source>
        <dbReference type="EMBL" id="RCW62646.1"/>
    </source>
</evidence>
<protein>
    <submittedName>
        <fullName evidence="1">Immunity protein 32 of polymorphic toxin system</fullName>
    </submittedName>
</protein>
<comment type="caution">
    <text evidence="1">The sequence shown here is derived from an EMBL/GenBank/DDBJ whole genome shotgun (WGS) entry which is preliminary data.</text>
</comment>
<proteinExistence type="predicted"/>
<dbReference type="InterPro" id="IPR029083">
    <property type="entry name" value="Imm32"/>
</dbReference>
<dbReference type="RefSeq" id="WP_114435526.1">
    <property type="nucleotide sequence ID" value="NZ_QPJI01000023.1"/>
</dbReference>
<dbReference type="Proteomes" id="UP000253647">
    <property type="component" value="Unassembled WGS sequence"/>
</dbReference>
<gene>
    <name evidence="1" type="ORF">DET61_12348</name>
</gene>
<dbReference type="Pfam" id="PF15566">
    <property type="entry name" value="Imm32"/>
    <property type="match status" value="1"/>
</dbReference>
<evidence type="ECO:0000313" key="2">
    <source>
        <dbReference type="Proteomes" id="UP000253647"/>
    </source>
</evidence>
<accession>A0A368X652</accession>
<name>A0A368X652_MARNT</name>
<dbReference type="AlphaFoldDB" id="A0A368X652"/>